<sequence length="110" mass="12301">MPKIAQNRPNLLNPKSPEIVENHLDFLHPNHAPSSPVHPIGCSSSPPFFSICSGFLSFFAIFTETHKILHPKSPKIAQKCQTQNCPKLPKIILLFLPPIMESPKCWSNCC</sequence>
<name>A0AAV5J180_9ROSI</name>
<accession>A0AAV5J180</accession>
<evidence type="ECO:0000313" key="2">
    <source>
        <dbReference type="Proteomes" id="UP001054252"/>
    </source>
</evidence>
<dbReference type="Proteomes" id="UP001054252">
    <property type="component" value="Unassembled WGS sequence"/>
</dbReference>
<protein>
    <submittedName>
        <fullName evidence="1">Uncharacterized protein</fullName>
    </submittedName>
</protein>
<proteinExistence type="predicted"/>
<reference evidence="1 2" key="1">
    <citation type="journal article" date="2021" name="Commun. Biol.">
        <title>The genome of Shorea leprosula (Dipterocarpaceae) highlights the ecological relevance of drought in aseasonal tropical rainforests.</title>
        <authorList>
            <person name="Ng K.K.S."/>
            <person name="Kobayashi M.J."/>
            <person name="Fawcett J.A."/>
            <person name="Hatakeyama M."/>
            <person name="Paape T."/>
            <person name="Ng C.H."/>
            <person name="Ang C.C."/>
            <person name="Tnah L.H."/>
            <person name="Lee C.T."/>
            <person name="Nishiyama T."/>
            <person name="Sese J."/>
            <person name="O'Brien M.J."/>
            <person name="Copetti D."/>
            <person name="Mohd Noor M.I."/>
            <person name="Ong R.C."/>
            <person name="Putra M."/>
            <person name="Sireger I.Z."/>
            <person name="Indrioko S."/>
            <person name="Kosugi Y."/>
            <person name="Izuno A."/>
            <person name="Isagi Y."/>
            <person name="Lee S.L."/>
            <person name="Shimizu K.K."/>
        </authorList>
    </citation>
    <scope>NUCLEOTIDE SEQUENCE [LARGE SCALE GENOMIC DNA]</scope>
    <source>
        <strain evidence="1">214</strain>
    </source>
</reference>
<comment type="caution">
    <text evidence="1">The sequence shown here is derived from an EMBL/GenBank/DDBJ whole genome shotgun (WGS) entry which is preliminary data.</text>
</comment>
<evidence type="ECO:0000313" key="1">
    <source>
        <dbReference type="EMBL" id="GKV08364.1"/>
    </source>
</evidence>
<dbReference type="AlphaFoldDB" id="A0AAV5J180"/>
<dbReference type="EMBL" id="BPVZ01000028">
    <property type="protein sequence ID" value="GKV08364.1"/>
    <property type="molecule type" value="Genomic_DNA"/>
</dbReference>
<organism evidence="1 2">
    <name type="scientific">Rubroshorea leprosula</name>
    <dbReference type="NCBI Taxonomy" id="152421"/>
    <lineage>
        <taxon>Eukaryota</taxon>
        <taxon>Viridiplantae</taxon>
        <taxon>Streptophyta</taxon>
        <taxon>Embryophyta</taxon>
        <taxon>Tracheophyta</taxon>
        <taxon>Spermatophyta</taxon>
        <taxon>Magnoliopsida</taxon>
        <taxon>eudicotyledons</taxon>
        <taxon>Gunneridae</taxon>
        <taxon>Pentapetalae</taxon>
        <taxon>rosids</taxon>
        <taxon>malvids</taxon>
        <taxon>Malvales</taxon>
        <taxon>Dipterocarpaceae</taxon>
        <taxon>Rubroshorea</taxon>
    </lineage>
</organism>
<gene>
    <name evidence="1" type="ORF">SLEP1_g20004</name>
</gene>
<keyword evidence="2" id="KW-1185">Reference proteome</keyword>